<proteinExistence type="predicted"/>
<dbReference type="Pfam" id="PF13361">
    <property type="entry name" value="UvrD_C"/>
    <property type="match status" value="2"/>
</dbReference>
<dbReference type="InterPro" id="IPR027417">
    <property type="entry name" value="P-loop_NTPase"/>
</dbReference>
<comment type="catalytic activity">
    <reaction evidence="11">
        <text>Couples ATP hydrolysis with the unwinding of duplex DNA by translocating in the 3'-5' direction.</text>
        <dbReference type="EC" id="5.6.2.4"/>
    </reaction>
</comment>
<evidence type="ECO:0000313" key="18">
    <source>
        <dbReference type="Proteomes" id="UP000639973"/>
    </source>
</evidence>
<keyword evidence="1" id="KW-0540">Nuclease</keyword>
<keyword evidence="18" id="KW-1185">Reference proteome</keyword>
<evidence type="ECO:0000259" key="16">
    <source>
        <dbReference type="PROSITE" id="PS51217"/>
    </source>
</evidence>
<keyword evidence="7 14" id="KW-0067">ATP-binding</keyword>
<evidence type="ECO:0000256" key="5">
    <source>
        <dbReference type="ARBA" id="ARBA00022806"/>
    </source>
</evidence>
<evidence type="ECO:0000256" key="8">
    <source>
        <dbReference type="ARBA" id="ARBA00023125"/>
    </source>
</evidence>
<keyword evidence="4 14" id="KW-0378">Hydrolase</keyword>
<comment type="catalytic activity">
    <reaction evidence="13">
        <text>ATP + H2O = ADP + phosphate + H(+)</text>
        <dbReference type="Rhea" id="RHEA:13065"/>
        <dbReference type="ChEBI" id="CHEBI:15377"/>
        <dbReference type="ChEBI" id="CHEBI:15378"/>
        <dbReference type="ChEBI" id="CHEBI:30616"/>
        <dbReference type="ChEBI" id="CHEBI:43474"/>
        <dbReference type="ChEBI" id="CHEBI:456216"/>
        <dbReference type="EC" id="5.6.2.4"/>
    </reaction>
</comment>
<evidence type="ECO:0000256" key="12">
    <source>
        <dbReference type="ARBA" id="ARBA00034808"/>
    </source>
</evidence>
<evidence type="ECO:0000256" key="3">
    <source>
        <dbReference type="ARBA" id="ARBA00022763"/>
    </source>
</evidence>
<dbReference type="InterPro" id="IPR011335">
    <property type="entry name" value="Restrct_endonuc-II-like"/>
</dbReference>
<dbReference type="InterPro" id="IPR014016">
    <property type="entry name" value="UvrD-like_ATP-bd"/>
</dbReference>
<evidence type="ECO:0000256" key="4">
    <source>
        <dbReference type="ARBA" id="ARBA00022801"/>
    </source>
</evidence>
<dbReference type="PANTHER" id="PTHR11070">
    <property type="entry name" value="UVRD / RECB / PCRA DNA HELICASE FAMILY MEMBER"/>
    <property type="match status" value="1"/>
</dbReference>
<dbReference type="Gene3D" id="3.30.160.800">
    <property type="match status" value="1"/>
</dbReference>
<comment type="caution">
    <text evidence="17">The sequence shown here is derived from an EMBL/GenBank/DDBJ whole genome shotgun (WGS) entry which is preliminary data.</text>
</comment>
<name>A0ABQ2GEM2_9DEIO</name>
<keyword evidence="9" id="KW-0234">DNA repair</keyword>
<evidence type="ECO:0000256" key="14">
    <source>
        <dbReference type="PROSITE-ProRule" id="PRU00560"/>
    </source>
</evidence>
<dbReference type="InterPro" id="IPR011604">
    <property type="entry name" value="PDDEXK-like_dom_sf"/>
</dbReference>
<evidence type="ECO:0000256" key="7">
    <source>
        <dbReference type="ARBA" id="ARBA00022840"/>
    </source>
</evidence>
<feature type="domain" description="UvrD-like helicase C-terminal" evidence="16">
    <location>
        <begin position="316"/>
        <end position="607"/>
    </location>
</feature>
<keyword evidence="5 14" id="KW-0347">Helicase</keyword>
<evidence type="ECO:0000259" key="15">
    <source>
        <dbReference type="PROSITE" id="PS51198"/>
    </source>
</evidence>
<reference evidence="18" key="1">
    <citation type="journal article" date="2019" name="Int. J. Syst. Evol. Microbiol.">
        <title>The Global Catalogue of Microorganisms (GCM) 10K type strain sequencing project: providing services to taxonomists for standard genome sequencing and annotation.</title>
        <authorList>
            <consortium name="The Broad Institute Genomics Platform"/>
            <consortium name="The Broad Institute Genome Sequencing Center for Infectious Disease"/>
            <person name="Wu L."/>
            <person name="Ma J."/>
        </authorList>
    </citation>
    <scope>NUCLEOTIDE SEQUENCE [LARGE SCALE GENOMIC DNA]</scope>
    <source>
        <strain evidence="18">JCM 15442</strain>
    </source>
</reference>
<evidence type="ECO:0000256" key="6">
    <source>
        <dbReference type="ARBA" id="ARBA00022839"/>
    </source>
</evidence>
<sequence>MSGPVFTAVQVAAITTPLSVAVNAGAGSGKTRVLTERIISSLERGVPPGQIIAVTFTDQAAAELRGRVRRRVEECAAAEPEVWRSRHAALAGLRIGTIHGLCGQIARAHPAESGAGMAFEILDANDEQLWRRTHLSTVLASLPPDVVAAVPGPLRGPGLDALFQDPARAHDALKRALDTAPDGDLSRALHPIYRHVQAEFEMLRTAQGVASFADLETWAARALQHQEVRAYEWARCAHLLLDEAQDTSRAQWADILQPLVAGGATLTVVGDVQQSIYAFRGADFAVFGDAVAAVRARGGLVLDMAESFRSAPAVVAAINTASAHLMPGPGPRRPSATASRPLRAGRTDAAVEAPVEVHVVRGEERQARETAAARVIAAQLQAQLGRPVHDRVLGGVRPARYADMAVLLRARTHLDDLERALHEAGVPYAVHGGRGLYQRPEVVDAMMLLCAVADPTDDVALAATLRGPCGQWTDAALLGLAALRQPGQSLWHALCGSADAAHRRAVRRLRYWRRAAGLHGAARVLWLADRATGMSAQHAAQPDGARRTANLRRFSGLLREWAQAGRRDLRQVAEYLCNLTDMAAAAGEAASPVADAVQVMTVHAAKGREFPVVVVTGLLPTAMPDVPVRFDPQFGLLLRPPQGATPRWTAALLGAREREQSEHERTIYVALTRAEERVIVVLAPRTGKDAARGLQNVLDAFPNTCPQEYAAQLVPPGTPLPLSGQGGRLVLPVRPGPGAALPGRLPVTALAEYARCPLAFRFHRLEGYLPLAWNDHPATPRGQTGGRTVGSAVHRALEAGYSADTLPARFGKLTAADRLDVQDLLRQLDAPAIRQLREGTWAREVPFALPLGRVTLDGIVDAVDPAAGTVIDYKTDQNVQPEQHLLQLAVYAAQFHSRQAGLVYLRHGQVHWFGADELQAGMQQVQALVHRMVALDLAPTPSPAVCGHCVYRGVCPSTTE</sequence>
<dbReference type="InterPro" id="IPR038726">
    <property type="entry name" value="PDDEXK_AddAB-type"/>
</dbReference>
<dbReference type="Pfam" id="PF12705">
    <property type="entry name" value="PDDEXK_1"/>
    <property type="match status" value="1"/>
</dbReference>
<evidence type="ECO:0000256" key="2">
    <source>
        <dbReference type="ARBA" id="ARBA00022741"/>
    </source>
</evidence>
<evidence type="ECO:0000256" key="9">
    <source>
        <dbReference type="ARBA" id="ARBA00023204"/>
    </source>
</evidence>
<dbReference type="PROSITE" id="PS51217">
    <property type="entry name" value="UVRD_HELICASE_CTER"/>
    <property type="match status" value="1"/>
</dbReference>
<gene>
    <name evidence="17" type="ORF">GCM10010840_29990</name>
</gene>
<dbReference type="InterPro" id="IPR014017">
    <property type="entry name" value="DNA_helicase_UvrD-like_C"/>
</dbReference>
<dbReference type="PANTHER" id="PTHR11070:SF2">
    <property type="entry name" value="ATP-DEPENDENT DNA HELICASE SRS2"/>
    <property type="match status" value="1"/>
</dbReference>
<keyword evidence="3" id="KW-0227">DNA damage</keyword>
<dbReference type="SUPFAM" id="SSF52980">
    <property type="entry name" value="Restriction endonuclease-like"/>
    <property type="match status" value="1"/>
</dbReference>
<dbReference type="Pfam" id="PF00580">
    <property type="entry name" value="UvrD-helicase"/>
    <property type="match status" value="1"/>
</dbReference>
<dbReference type="PROSITE" id="PS51198">
    <property type="entry name" value="UVRD_HELICASE_ATP_BIND"/>
    <property type="match status" value="1"/>
</dbReference>
<keyword evidence="6" id="KW-0269">Exonuclease</keyword>
<feature type="domain" description="UvrD-like helicase ATP-binding" evidence="15">
    <location>
        <begin position="3"/>
        <end position="311"/>
    </location>
</feature>
<accession>A0ABQ2GEM2</accession>
<evidence type="ECO:0000256" key="11">
    <source>
        <dbReference type="ARBA" id="ARBA00034617"/>
    </source>
</evidence>
<dbReference type="SUPFAM" id="SSF52540">
    <property type="entry name" value="P-loop containing nucleoside triphosphate hydrolases"/>
    <property type="match status" value="1"/>
</dbReference>
<feature type="binding site" evidence="14">
    <location>
        <begin position="24"/>
        <end position="31"/>
    </location>
    <ligand>
        <name>ATP</name>
        <dbReference type="ChEBI" id="CHEBI:30616"/>
    </ligand>
</feature>
<dbReference type="EMBL" id="BMOL01000017">
    <property type="protein sequence ID" value="GGL89957.1"/>
    <property type="molecule type" value="Genomic_DNA"/>
</dbReference>
<keyword evidence="2 14" id="KW-0547">Nucleotide-binding</keyword>
<keyword evidence="10" id="KW-0413">Isomerase</keyword>
<evidence type="ECO:0000256" key="10">
    <source>
        <dbReference type="ARBA" id="ARBA00023235"/>
    </source>
</evidence>
<dbReference type="RefSeq" id="WP_188973386.1">
    <property type="nucleotide sequence ID" value="NZ_BMOL01000017.1"/>
</dbReference>
<dbReference type="Gene3D" id="3.90.320.10">
    <property type="match status" value="1"/>
</dbReference>
<dbReference type="CDD" id="cd17932">
    <property type="entry name" value="DEXQc_UvrD"/>
    <property type="match status" value="1"/>
</dbReference>
<evidence type="ECO:0000313" key="17">
    <source>
        <dbReference type="EMBL" id="GGL89957.1"/>
    </source>
</evidence>
<dbReference type="Gene3D" id="3.40.50.300">
    <property type="entry name" value="P-loop containing nucleotide triphosphate hydrolases"/>
    <property type="match status" value="3"/>
</dbReference>
<dbReference type="InterPro" id="IPR000212">
    <property type="entry name" value="DNA_helicase_UvrD/REP"/>
</dbReference>
<dbReference type="EC" id="5.6.2.4" evidence="12"/>
<protein>
    <recommendedName>
        <fullName evidence="12">DNA 3'-5' helicase</fullName>
        <ecNumber evidence="12">5.6.2.4</ecNumber>
    </recommendedName>
</protein>
<dbReference type="Proteomes" id="UP000639973">
    <property type="component" value="Unassembled WGS sequence"/>
</dbReference>
<dbReference type="Gene3D" id="1.10.486.10">
    <property type="entry name" value="PCRA, domain 4"/>
    <property type="match status" value="1"/>
</dbReference>
<evidence type="ECO:0000256" key="1">
    <source>
        <dbReference type="ARBA" id="ARBA00022722"/>
    </source>
</evidence>
<keyword evidence="8" id="KW-0238">DNA-binding</keyword>
<evidence type="ECO:0000256" key="13">
    <source>
        <dbReference type="ARBA" id="ARBA00048988"/>
    </source>
</evidence>
<organism evidence="17 18">
    <name type="scientific">Deinococcus aerolatus</name>
    <dbReference type="NCBI Taxonomy" id="522487"/>
    <lineage>
        <taxon>Bacteria</taxon>
        <taxon>Thermotogati</taxon>
        <taxon>Deinococcota</taxon>
        <taxon>Deinococci</taxon>
        <taxon>Deinococcales</taxon>
        <taxon>Deinococcaceae</taxon>
        <taxon>Deinococcus</taxon>
    </lineage>
</organism>